<reference evidence="2" key="1">
    <citation type="submission" date="2023-06" db="EMBL/GenBank/DDBJ databases">
        <title>Genomic analysis of the entomopathogenic nematode Steinernema hermaphroditum.</title>
        <authorList>
            <person name="Schwarz E.M."/>
            <person name="Heppert J.K."/>
            <person name="Baniya A."/>
            <person name="Schwartz H.T."/>
            <person name="Tan C.-H."/>
            <person name="Antoshechkin I."/>
            <person name="Sternberg P.W."/>
            <person name="Goodrich-Blair H."/>
            <person name="Dillman A.R."/>
        </authorList>
    </citation>
    <scope>NUCLEOTIDE SEQUENCE</scope>
    <source>
        <strain evidence="2">PS9179</strain>
        <tissue evidence="2">Whole animal</tissue>
    </source>
</reference>
<dbReference type="AlphaFoldDB" id="A0AA39LIS1"/>
<name>A0AA39LIS1_9BILA</name>
<dbReference type="EMBL" id="JAUCMV010000005">
    <property type="protein sequence ID" value="KAK0398763.1"/>
    <property type="molecule type" value="Genomic_DNA"/>
</dbReference>
<accession>A0AA39LIS1</accession>
<evidence type="ECO:0000313" key="2">
    <source>
        <dbReference type="EMBL" id="KAK0398763.1"/>
    </source>
</evidence>
<comment type="caution">
    <text evidence="2">The sequence shown here is derived from an EMBL/GenBank/DDBJ whole genome shotgun (WGS) entry which is preliminary data.</text>
</comment>
<feature type="transmembrane region" description="Helical" evidence="1">
    <location>
        <begin position="103"/>
        <end position="122"/>
    </location>
</feature>
<keyword evidence="3" id="KW-1185">Reference proteome</keyword>
<gene>
    <name evidence="2" type="ORF">QR680_002742</name>
</gene>
<keyword evidence="1" id="KW-1133">Transmembrane helix</keyword>
<dbReference type="Proteomes" id="UP001175271">
    <property type="component" value="Unassembled WGS sequence"/>
</dbReference>
<evidence type="ECO:0000313" key="3">
    <source>
        <dbReference type="Proteomes" id="UP001175271"/>
    </source>
</evidence>
<evidence type="ECO:0000256" key="1">
    <source>
        <dbReference type="SAM" id="Phobius"/>
    </source>
</evidence>
<organism evidence="2 3">
    <name type="scientific">Steinernema hermaphroditum</name>
    <dbReference type="NCBI Taxonomy" id="289476"/>
    <lineage>
        <taxon>Eukaryota</taxon>
        <taxon>Metazoa</taxon>
        <taxon>Ecdysozoa</taxon>
        <taxon>Nematoda</taxon>
        <taxon>Chromadorea</taxon>
        <taxon>Rhabditida</taxon>
        <taxon>Tylenchina</taxon>
        <taxon>Panagrolaimomorpha</taxon>
        <taxon>Strongyloidoidea</taxon>
        <taxon>Steinernematidae</taxon>
        <taxon>Steinernema</taxon>
    </lineage>
</organism>
<sequence length="143" mass="16027">MKSPRSRVFKRCKNSGVQGQLTKRVGKTMALEWPTSVQVLDLNLDLLGVTHLALQRNNQRLLTGTKVGQSHSQGDEDQLLGYRCANILLCYGYTIGKNVRVMLLYPTIVVLEYSVILFLQLMTASLGKILEKRALCDFGLEGR</sequence>
<protein>
    <submittedName>
        <fullName evidence="2">Uncharacterized protein</fullName>
    </submittedName>
</protein>
<proteinExistence type="predicted"/>
<keyword evidence="1" id="KW-0812">Transmembrane</keyword>
<keyword evidence="1" id="KW-0472">Membrane</keyword>